<keyword evidence="2 4" id="KW-0479">Metal-binding</keyword>
<dbReference type="InterPro" id="IPR009056">
    <property type="entry name" value="Cyt_c-like_dom"/>
</dbReference>
<feature type="compositionally biased region" description="Polar residues" evidence="5">
    <location>
        <begin position="1"/>
        <end position="12"/>
    </location>
</feature>
<dbReference type="PANTHER" id="PTHR35008:SF8">
    <property type="entry name" value="ALCOHOL DEHYDROGENASE CYTOCHROME C SUBUNIT"/>
    <property type="match status" value="1"/>
</dbReference>
<dbReference type="OrthoDB" id="9808312at2"/>
<feature type="domain" description="Cytochrome c" evidence="7">
    <location>
        <begin position="216"/>
        <end position="309"/>
    </location>
</feature>
<dbReference type="InterPro" id="IPR036909">
    <property type="entry name" value="Cyt_c-like_dom_sf"/>
</dbReference>
<feature type="transmembrane region" description="Helical" evidence="6">
    <location>
        <begin position="37"/>
        <end position="56"/>
    </location>
</feature>
<feature type="domain" description="Cytochrome c" evidence="7">
    <location>
        <begin position="75"/>
        <end position="168"/>
    </location>
</feature>
<evidence type="ECO:0000256" key="5">
    <source>
        <dbReference type="SAM" id="MobiDB-lite"/>
    </source>
</evidence>
<keyword evidence="6" id="KW-0472">Membrane</keyword>
<dbReference type="Proteomes" id="UP000319576">
    <property type="component" value="Chromosome"/>
</dbReference>
<accession>A0A517XL94</accession>
<dbReference type="InterPro" id="IPR051459">
    <property type="entry name" value="Cytochrome_c-type_DH"/>
</dbReference>
<evidence type="ECO:0000256" key="3">
    <source>
        <dbReference type="ARBA" id="ARBA00023004"/>
    </source>
</evidence>
<dbReference type="PROSITE" id="PS51007">
    <property type="entry name" value="CYTC"/>
    <property type="match status" value="2"/>
</dbReference>
<dbReference type="Pfam" id="PF13442">
    <property type="entry name" value="Cytochrome_CBB3"/>
    <property type="match status" value="1"/>
</dbReference>
<gene>
    <name evidence="8" type="ORF">ETAA1_01630</name>
</gene>
<evidence type="ECO:0000256" key="4">
    <source>
        <dbReference type="PROSITE-ProRule" id="PRU00433"/>
    </source>
</evidence>
<evidence type="ECO:0000256" key="2">
    <source>
        <dbReference type="ARBA" id="ARBA00022723"/>
    </source>
</evidence>
<keyword evidence="6" id="KW-1133">Transmembrane helix</keyword>
<dbReference type="RefSeq" id="WP_145233441.1">
    <property type="nucleotide sequence ID" value="NZ_CP036273.1"/>
</dbReference>
<dbReference type="Gene3D" id="1.10.760.10">
    <property type="entry name" value="Cytochrome c-like domain"/>
    <property type="match status" value="2"/>
</dbReference>
<dbReference type="PANTHER" id="PTHR35008">
    <property type="entry name" value="BLL4482 PROTEIN-RELATED"/>
    <property type="match status" value="1"/>
</dbReference>
<dbReference type="SUPFAM" id="SSF46626">
    <property type="entry name" value="Cytochrome c"/>
    <property type="match status" value="2"/>
</dbReference>
<dbReference type="GO" id="GO:0020037">
    <property type="term" value="F:heme binding"/>
    <property type="evidence" value="ECO:0007669"/>
    <property type="project" value="InterPro"/>
</dbReference>
<reference evidence="8 9" key="1">
    <citation type="submission" date="2019-02" db="EMBL/GenBank/DDBJ databases">
        <title>Deep-cultivation of Planctomycetes and their phenomic and genomic characterization uncovers novel biology.</title>
        <authorList>
            <person name="Wiegand S."/>
            <person name="Jogler M."/>
            <person name="Boedeker C."/>
            <person name="Pinto D."/>
            <person name="Vollmers J."/>
            <person name="Rivas-Marin E."/>
            <person name="Kohn T."/>
            <person name="Peeters S.H."/>
            <person name="Heuer A."/>
            <person name="Rast P."/>
            <person name="Oberbeckmann S."/>
            <person name="Bunk B."/>
            <person name="Jeske O."/>
            <person name="Meyerdierks A."/>
            <person name="Storesund J.E."/>
            <person name="Kallscheuer N."/>
            <person name="Luecker S."/>
            <person name="Lage O.M."/>
            <person name="Pohl T."/>
            <person name="Merkel B.J."/>
            <person name="Hornburger P."/>
            <person name="Mueller R.-W."/>
            <person name="Bruemmer F."/>
            <person name="Labrenz M."/>
            <person name="Spormann A.M."/>
            <person name="Op den Camp H."/>
            <person name="Overmann J."/>
            <person name="Amann R."/>
            <person name="Jetten M.S.M."/>
            <person name="Mascher T."/>
            <person name="Medema M.H."/>
            <person name="Devos D.P."/>
            <person name="Kaster A.-K."/>
            <person name="Ovreas L."/>
            <person name="Rohde M."/>
            <person name="Galperin M.Y."/>
            <person name="Jogler C."/>
        </authorList>
    </citation>
    <scope>NUCLEOTIDE SEQUENCE [LARGE SCALE GENOMIC DNA]</scope>
    <source>
        <strain evidence="8 9">ETA_A1</strain>
    </source>
</reference>
<dbReference type="GO" id="GO:0009055">
    <property type="term" value="F:electron transfer activity"/>
    <property type="evidence" value="ECO:0007669"/>
    <property type="project" value="InterPro"/>
</dbReference>
<name>A0A517XL94_9BACT</name>
<evidence type="ECO:0000313" key="8">
    <source>
        <dbReference type="EMBL" id="QDU18278.1"/>
    </source>
</evidence>
<proteinExistence type="predicted"/>
<evidence type="ECO:0000256" key="6">
    <source>
        <dbReference type="SAM" id="Phobius"/>
    </source>
</evidence>
<dbReference type="EMBL" id="CP036273">
    <property type="protein sequence ID" value="QDU18278.1"/>
    <property type="molecule type" value="Genomic_DNA"/>
</dbReference>
<keyword evidence="3 4" id="KW-0408">Iron</keyword>
<dbReference type="AlphaFoldDB" id="A0A517XL94"/>
<dbReference type="KEGG" id="uli:ETAA1_01630"/>
<dbReference type="GO" id="GO:0046872">
    <property type="term" value="F:metal ion binding"/>
    <property type="evidence" value="ECO:0007669"/>
    <property type="project" value="UniProtKB-KW"/>
</dbReference>
<protein>
    <submittedName>
        <fullName evidence="8">Cytochrome c</fullName>
    </submittedName>
</protein>
<keyword evidence="6" id="KW-0812">Transmembrane</keyword>
<dbReference type="Pfam" id="PF00034">
    <property type="entry name" value="Cytochrom_C"/>
    <property type="match status" value="1"/>
</dbReference>
<sequence length="326" mass="34055">MTTTTGQPQTEAPSPVSPTGPIGVPAADPAGIHGPRWQWVVLGALPFVLVLVVWVAPAAYMLRAKAEPAPVDAPHQPPSGIALYERHCAQCHGDKGDGAGLTAASLWPLPRNFGEGRFRLVTTQNGIPTDDDLLAVLRNGIPGSSMPAFGHLGEPELRALIERVRALTYAGVLERLLRQADDGDMEPAEAYRIAATRCAPGPVLAVPKQFPPPTAASLARGREVFAKVCASCHGPSGRGDGPQVAQLVNTDGSRARPRDLTVGRFKGGADPAQVYARIMLGLPGSPMPASNLLPQEEILDLGNYVLSLSRPGAAAGPAGDRSSRAP</sequence>
<keyword evidence="9" id="KW-1185">Reference proteome</keyword>
<feature type="region of interest" description="Disordered" evidence="5">
    <location>
        <begin position="1"/>
        <end position="27"/>
    </location>
</feature>
<keyword evidence="1 4" id="KW-0349">Heme</keyword>
<evidence type="ECO:0000313" key="9">
    <source>
        <dbReference type="Proteomes" id="UP000319576"/>
    </source>
</evidence>
<evidence type="ECO:0000256" key="1">
    <source>
        <dbReference type="ARBA" id="ARBA00022617"/>
    </source>
</evidence>
<organism evidence="8 9">
    <name type="scientific">Urbifossiella limnaea</name>
    <dbReference type="NCBI Taxonomy" id="2528023"/>
    <lineage>
        <taxon>Bacteria</taxon>
        <taxon>Pseudomonadati</taxon>
        <taxon>Planctomycetota</taxon>
        <taxon>Planctomycetia</taxon>
        <taxon>Gemmatales</taxon>
        <taxon>Gemmataceae</taxon>
        <taxon>Urbifossiella</taxon>
    </lineage>
</organism>
<evidence type="ECO:0000259" key="7">
    <source>
        <dbReference type="PROSITE" id="PS51007"/>
    </source>
</evidence>